<evidence type="ECO:0000313" key="3">
    <source>
        <dbReference type="Proteomes" id="UP001372526"/>
    </source>
</evidence>
<dbReference type="EMBL" id="JBAWSX010000008">
    <property type="protein sequence ID" value="MEI4802487.1"/>
    <property type="molecule type" value="Genomic_DNA"/>
</dbReference>
<keyword evidence="1" id="KW-0472">Membrane</keyword>
<dbReference type="Pfam" id="PF13210">
    <property type="entry name" value="DUF4018"/>
    <property type="match status" value="1"/>
</dbReference>
<keyword evidence="3" id="KW-1185">Reference proteome</keyword>
<proteinExistence type="predicted"/>
<feature type="transmembrane region" description="Helical" evidence="1">
    <location>
        <begin position="143"/>
        <end position="163"/>
    </location>
</feature>
<feature type="transmembrane region" description="Helical" evidence="1">
    <location>
        <begin position="56"/>
        <end position="88"/>
    </location>
</feature>
<organism evidence="2 3">
    <name type="scientific">Bacillus bruguierae</name>
    <dbReference type="NCBI Taxonomy" id="3127667"/>
    <lineage>
        <taxon>Bacteria</taxon>
        <taxon>Bacillati</taxon>
        <taxon>Bacillota</taxon>
        <taxon>Bacilli</taxon>
        <taxon>Bacillales</taxon>
        <taxon>Bacillaceae</taxon>
        <taxon>Bacillus</taxon>
    </lineage>
</organism>
<feature type="transmembrane region" description="Helical" evidence="1">
    <location>
        <begin position="118"/>
        <end position="137"/>
    </location>
</feature>
<accession>A0ABU8FIG4</accession>
<comment type="caution">
    <text evidence="2">The sequence shown here is derived from an EMBL/GenBank/DDBJ whole genome shotgun (WGS) entry which is preliminary data.</text>
</comment>
<dbReference type="RefSeq" id="WP_336473016.1">
    <property type="nucleotide sequence ID" value="NZ_JBAWSX010000008.1"/>
</dbReference>
<name>A0ABU8FIG4_9BACI</name>
<protein>
    <submittedName>
        <fullName evidence="2">DUF4018 domain-containing protein</fullName>
    </submittedName>
</protein>
<dbReference type="InterPro" id="IPR025089">
    <property type="entry name" value="DUF4018"/>
</dbReference>
<gene>
    <name evidence="2" type="ORF">WAZ07_14400</name>
</gene>
<keyword evidence="1" id="KW-0812">Transmembrane</keyword>
<sequence length="367" mass="42726">MNTWLRYVNNFILLLLLSLLTEKGEVVHIVLFLLVSHICLLPIMKISKKKNSWLTALFILQVIVCYWLALFSSISSVLLPFFFFLMYAKDDVSPFHKLLGAFLWSFCSFLLHMQFPSIWEIGLLILYTLLTLWITSFNRNQQMLRLFSITAIGILGFLFIPILSYVRTGIAYALQWIALGLGYILNPLFLSAERKQKDDSLNLNLGQGNSPPPPVPEKEYDPFILQSITILIIVVAAIYVIRKLYKRRHEIKFGRMSSYDPIVVGPEQGNIQKRNRKLRPPNNAIRKEIFKLEKKLKPPLNRQRGETVEQWMERLGTEEDIYIQSNIIIEAYSTARYGEKEDNTLLQQFKTEAHTLYNYKKVANKKK</sequence>
<dbReference type="Proteomes" id="UP001372526">
    <property type="component" value="Unassembled WGS sequence"/>
</dbReference>
<evidence type="ECO:0000256" key="1">
    <source>
        <dbReference type="SAM" id="Phobius"/>
    </source>
</evidence>
<keyword evidence="1" id="KW-1133">Transmembrane helix</keyword>
<feature type="transmembrane region" description="Helical" evidence="1">
    <location>
        <begin position="223"/>
        <end position="241"/>
    </location>
</feature>
<reference evidence="2 3" key="1">
    <citation type="submission" date="2024-01" db="EMBL/GenBank/DDBJ databases">
        <title>Seven novel Bacillus-like species.</title>
        <authorList>
            <person name="Liu G."/>
        </authorList>
    </citation>
    <scope>NUCLEOTIDE SEQUENCE [LARGE SCALE GENOMIC DNA]</scope>
    <source>
        <strain evidence="2 3">FJAT-51639</strain>
    </source>
</reference>
<evidence type="ECO:0000313" key="2">
    <source>
        <dbReference type="EMBL" id="MEI4802487.1"/>
    </source>
</evidence>
<feature type="transmembrane region" description="Helical" evidence="1">
    <location>
        <begin position="26"/>
        <end position="44"/>
    </location>
</feature>